<dbReference type="GO" id="GO:0016020">
    <property type="term" value="C:membrane"/>
    <property type="evidence" value="ECO:0007669"/>
    <property type="project" value="InterPro"/>
</dbReference>
<dbReference type="GO" id="GO:0004222">
    <property type="term" value="F:metalloendopeptidase activity"/>
    <property type="evidence" value="ECO:0007669"/>
    <property type="project" value="InterPro"/>
</dbReference>
<dbReference type="EMBL" id="LR586016">
    <property type="protein sequence ID" value="VIP01731.1"/>
    <property type="molecule type" value="Genomic_DNA"/>
</dbReference>
<dbReference type="KEGG" id="tim:GMBLW1_22290"/>
<dbReference type="Proteomes" id="UP000464378">
    <property type="component" value="Chromosome"/>
</dbReference>
<feature type="domain" description="PDZ" evidence="2">
    <location>
        <begin position="176"/>
        <end position="238"/>
    </location>
</feature>
<dbReference type="PANTHER" id="PTHR42837:SF2">
    <property type="entry name" value="MEMBRANE METALLOPROTEASE ARASP2, CHLOROPLASTIC-RELATED"/>
    <property type="match status" value="1"/>
</dbReference>
<dbReference type="InterPro" id="IPR034122">
    <property type="entry name" value="Retropepsin-like_bacterial"/>
</dbReference>
<keyword evidence="3" id="KW-0378">Hydrolase</keyword>
<dbReference type="Pfam" id="PF13180">
    <property type="entry name" value="PDZ_2"/>
    <property type="match status" value="1"/>
</dbReference>
<evidence type="ECO:0000313" key="4">
    <source>
        <dbReference type="Proteomes" id="UP000464378"/>
    </source>
</evidence>
<evidence type="ECO:0000313" key="3">
    <source>
        <dbReference type="EMBL" id="VIP01731.1"/>
    </source>
</evidence>
<organism evidence="3">
    <name type="scientific">Tuwongella immobilis</name>
    <dbReference type="NCBI Taxonomy" id="692036"/>
    <lineage>
        <taxon>Bacteria</taxon>
        <taxon>Pseudomonadati</taxon>
        <taxon>Planctomycetota</taxon>
        <taxon>Planctomycetia</taxon>
        <taxon>Gemmatales</taxon>
        <taxon>Gemmataceae</taxon>
        <taxon>Tuwongella</taxon>
    </lineage>
</organism>
<dbReference type="InterPro" id="IPR001478">
    <property type="entry name" value="PDZ"/>
</dbReference>
<dbReference type="SUPFAM" id="SSF50156">
    <property type="entry name" value="PDZ domain-like"/>
    <property type="match status" value="1"/>
</dbReference>
<dbReference type="SUPFAM" id="SSF50630">
    <property type="entry name" value="Acid proteases"/>
    <property type="match status" value="1"/>
</dbReference>
<dbReference type="AlphaFoldDB" id="A0A6C2YKA5"/>
<dbReference type="PROSITE" id="PS50106">
    <property type="entry name" value="PDZ"/>
    <property type="match status" value="1"/>
</dbReference>
<dbReference type="RefSeq" id="WP_162656985.1">
    <property type="nucleotide sequence ID" value="NZ_LR593887.1"/>
</dbReference>
<dbReference type="SMART" id="SM00228">
    <property type="entry name" value="PDZ"/>
    <property type="match status" value="1"/>
</dbReference>
<dbReference type="InterPro" id="IPR004387">
    <property type="entry name" value="Pept_M50_Zn"/>
</dbReference>
<dbReference type="InterPro" id="IPR036034">
    <property type="entry name" value="PDZ_sf"/>
</dbReference>
<dbReference type="EMBL" id="LR593887">
    <property type="protein sequence ID" value="VTR99281.1"/>
    <property type="molecule type" value="Genomic_DNA"/>
</dbReference>
<dbReference type="GO" id="GO:0006508">
    <property type="term" value="P:proteolysis"/>
    <property type="evidence" value="ECO:0007669"/>
    <property type="project" value="UniProtKB-KW"/>
</dbReference>
<dbReference type="CDD" id="cd05483">
    <property type="entry name" value="retropepsin_like_bacteria"/>
    <property type="match status" value="1"/>
</dbReference>
<dbReference type="Gene3D" id="2.30.42.10">
    <property type="match status" value="1"/>
</dbReference>
<dbReference type="PANTHER" id="PTHR42837">
    <property type="entry name" value="REGULATOR OF SIGMA-E PROTEASE RSEP"/>
    <property type="match status" value="1"/>
</dbReference>
<comment type="cofactor">
    <cofactor evidence="1">
        <name>Zn(2+)</name>
        <dbReference type="ChEBI" id="CHEBI:29105"/>
    </cofactor>
</comment>
<reference evidence="3" key="1">
    <citation type="submission" date="2019-04" db="EMBL/GenBank/DDBJ databases">
        <authorList>
            <consortium name="Science for Life Laboratories"/>
        </authorList>
    </citation>
    <scope>NUCLEOTIDE SEQUENCE</scope>
    <source>
        <strain evidence="3">MBLW1</strain>
    </source>
</reference>
<proteinExistence type="predicted"/>
<dbReference type="InParanoid" id="A0A6C2YKA5"/>
<evidence type="ECO:0000259" key="2">
    <source>
        <dbReference type="PROSITE" id="PS50106"/>
    </source>
</evidence>
<name>A0A6C2YKA5_9BACT</name>
<sequence>MTRTYWTLLAVFGLLIGTPTATLRADAESPTVIPFTFVESGHFLVKVKLNGKGPYQLIFDTGAPTMLINNRIARDSGVVTPKTPKPFFAPFGALGEFPIKLLEIGQTEAENIKAMVVDHPTVELFSKVFEPKYGKIDGIVGFPFFARYRMTVDYQAKTLTMVPSGYQPKNLNETIMLKLMGGNRGPNLVAPAGQWGVVVAKASDDSDAGVVVEQVYANSPAAKAGLKVGDRLLTLDGRWTDSVEDCYRAVASLKPGKAVTATVERNGNEQAISITPRSGY</sequence>
<keyword evidence="4" id="KW-1185">Reference proteome</keyword>
<dbReference type="InterPro" id="IPR021109">
    <property type="entry name" value="Peptidase_aspartic_dom_sf"/>
</dbReference>
<dbReference type="Gene3D" id="2.40.70.10">
    <property type="entry name" value="Acid Proteases"/>
    <property type="match status" value="1"/>
</dbReference>
<gene>
    <name evidence="3" type="ORF">GMBLW1_22290</name>
</gene>
<keyword evidence="3" id="KW-0645">Protease</keyword>
<dbReference type="Pfam" id="PF13650">
    <property type="entry name" value="Asp_protease_2"/>
    <property type="match status" value="1"/>
</dbReference>
<accession>A0A6C2YKA5</accession>
<evidence type="ECO:0000256" key="1">
    <source>
        <dbReference type="ARBA" id="ARBA00001947"/>
    </source>
</evidence>
<protein>
    <recommendedName>
        <fullName evidence="2">PDZ domain-containing protein</fullName>
    </recommendedName>
</protein>